<dbReference type="RefSeq" id="WP_161338123.1">
    <property type="nucleotide sequence ID" value="NZ_JBHSDG010000001.1"/>
</dbReference>
<proteinExistence type="inferred from homology"/>
<feature type="transmembrane region" description="Helical" evidence="8">
    <location>
        <begin position="110"/>
        <end position="135"/>
    </location>
</feature>
<protein>
    <submittedName>
        <fullName evidence="9">DUF2029 domain-containing protein</fullName>
    </submittedName>
</protein>
<dbReference type="AlphaFoldDB" id="A0A845MEF1"/>
<feature type="transmembrane region" description="Helical" evidence="8">
    <location>
        <begin position="398"/>
        <end position="416"/>
    </location>
</feature>
<keyword evidence="4 8" id="KW-0812">Transmembrane</keyword>
<reference evidence="9 10" key="1">
    <citation type="journal article" date="2014" name="Int. J. Syst. Evol. Microbiol.">
        <title>Sneathiella chungangensis sp. nov., isolated from a marine sand, and emended description of the genus Sneathiella.</title>
        <authorList>
            <person name="Siamphan C."/>
            <person name="Kim H."/>
            <person name="Lee J.S."/>
            <person name="Kim W."/>
        </authorList>
    </citation>
    <scope>NUCLEOTIDE SEQUENCE [LARGE SCALE GENOMIC DNA]</scope>
    <source>
        <strain evidence="9 10">KCTC 32476</strain>
    </source>
</reference>
<evidence type="ECO:0000256" key="4">
    <source>
        <dbReference type="ARBA" id="ARBA00022692"/>
    </source>
</evidence>
<sequence length="461" mass="51964">MQRSYFDDKKQNTVLVFLVIVSVLIILSLASDVLLWVLNLDRFSLGLVRIYFAFTLDSADSWWPINEAVQVYAADPEAGIYQTVFFEKKIKFQYPPMSLLPFVAFEKMGYGFHAVVKLMMLLSFVSIIGIILSLYRTVVTSCSAIGEGEFIKGRSMKVALLAMLIIGTLTFYPVVNGYRLGQVQVFINLAICLMFMCWLENWKLLAGIMVALAAIVKPQYGLILIWALFRKEKDFLIGMLLVLIPTGIASLIVFGFQEHLDYLSTLSVMGQHGEVYRSNQSMNGLLNRLLSGMSTIEFQFYSFAPYNVIVHAGTLISTILLLLFGMFYRPGSNKSVSAGELNLNSALDLATMVIIATIVSPIAWSHHYATFWPILILGFLVAIKIFQKQRNWLSVVNLVLLSVSYLFVSNYFYWALDDASVIDPPWNLLQSYIYFGGLILLISLTVMRRTIKTGFANVISK</sequence>
<feature type="transmembrane region" description="Helical" evidence="8">
    <location>
        <begin position="341"/>
        <end position="364"/>
    </location>
</feature>
<evidence type="ECO:0000256" key="1">
    <source>
        <dbReference type="ARBA" id="ARBA00004651"/>
    </source>
</evidence>
<keyword evidence="6 8" id="KW-0472">Membrane</keyword>
<evidence type="ECO:0000256" key="3">
    <source>
        <dbReference type="ARBA" id="ARBA00022679"/>
    </source>
</evidence>
<dbReference type="OrthoDB" id="9803632at2"/>
<dbReference type="Pfam" id="PF09594">
    <property type="entry name" value="GT87"/>
    <property type="match status" value="1"/>
</dbReference>
<feature type="transmembrane region" description="Helical" evidence="8">
    <location>
        <begin position="428"/>
        <end position="447"/>
    </location>
</feature>
<comment type="similarity">
    <text evidence="7">Belongs to the glycosyltransferase 87 family.</text>
</comment>
<evidence type="ECO:0000313" key="10">
    <source>
        <dbReference type="Proteomes" id="UP000445696"/>
    </source>
</evidence>
<evidence type="ECO:0000256" key="7">
    <source>
        <dbReference type="ARBA" id="ARBA00024033"/>
    </source>
</evidence>
<evidence type="ECO:0000256" key="6">
    <source>
        <dbReference type="ARBA" id="ARBA00023136"/>
    </source>
</evidence>
<feature type="transmembrane region" description="Helical" evidence="8">
    <location>
        <begin position="308"/>
        <end position="329"/>
    </location>
</feature>
<accession>A0A845MEF1</accession>
<feature type="transmembrane region" description="Helical" evidence="8">
    <location>
        <begin position="156"/>
        <end position="175"/>
    </location>
</feature>
<dbReference type="Proteomes" id="UP000445696">
    <property type="component" value="Unassembled WGS sequence"/>
</dbReference>
<keyword evidence="5 8" id="KW-1133">Transmembrane helix</keyword>
<organism evidence="9 10">
    <name type="scientific">Sneathiella chungangensis</name>
    <dbReference type="NCBI Taxonomy" id="1418234"/>
    <lineage>
        <taxon>Bacteria</taxon>
        <taxon>Pseudomonadati</taxon>
        <taxon>Pseudomonadota</taxon>
        <taxon>Alphaproteobacteria</taxon>
        <taxon>Sneathiellales</taxon>
        <taxon>Sneathiellaceae</taxon>
        <taxon>Sneathiella</taxon>
    </lineage>
</organism>
<keyword evidence="3" id="KW-0808">Transferase</keyword>
<dbReference type="GO" id="GO:0005886">
    <property type="term" value="C:plasma membrane"/>
    <property type="evidence" value="ECO:0007669"/>
    <property type="project" value="UniProtKB-SubCell"/>
</dbReference>
<evidence type="ECO:0000256" key="2">
    <source>
        <dbReference type="ARBA" id="ARBA00022475"/>
    </source>
</evidence>
<name>A0A845MEF1_9PROT</name>
<gene>
    <name evidence="9" type="ORF">GQF03_04985</name>
</gene>
<evidence type="ECO:0000256" key="5">
    <source>
        <dbReference type="ARBA" id="ARBA00022989"/>
    </source>
</evidence>
<comment type="caution">
    <text evidence="9">The sequence shown here is derived from an EMBL/GenBank/DDBJ whole genome shotgun (WGS) entry which is preliminary data.</text>
</comment>
<keyword evidence="10" id="KW-1185">Reference proteome</keyword>
<evidence type="ECO:0000313" key="9">
    <source>
        <dbReference type="EMBL" id="MZR21676.1"/>
    </source>
</evidence>
<feature type="transmembrane region" description="Helical" evidence="8">
    <location>
        <begin position="12"/>
        <end position="38"/>
    </location>
</feature>
<dbReference type="GO" id="GO:0016758">
    <property type="term" value="F:hexosyltransferase activity"/>
    <property type="evidence" value="ECO:0007669"/>
    <property type="project" value="InterPro"/>
</dbReference>
<keyword evidence="2" id="KW-1003">Cell membrane</keyword>
<feature type="transmembrane region" description="Helical" evidence="8">
    <location>
        <begin position="235"/>
        <end position="256"/>
    </location>
</feature>
<feature type="transmembrane region" description="Helical" evidence="8">
    <location>
        <begin position="206"/>
        <end position="229"/>
    </location>
</feature>
<feature type="transmembrane region" description="Helical" evidence="8">
    <location>
        <begin position="370"/>
        <end position="386"/>
    </location>
</feature>
<comment type="subcellular location">
    <subcellularLocation>
        <location evidence="1">Cell membrane</location>
        <topology evidence="1">Multi-pass membrane protein</topology>
    </subcellularLocation>
</comment>
<dbReference type="EMBL" id="WTVA01000002">
    <property type="protein sequence ID" value="MZR21676.1"/>
    <property type="molecule type" value="Genomic_DNA"/>
</dbReference>
<evidence type="ECO:0000256" key="8">
    <source>
        <dbReference type="SAM" id="Phobius"/>
    </source>
</evidence>
<dbReference type="InterPro" id="IPR018584">
    <property type="entry name" value="GT87"/>
</dbReference>